<accession>A0A4Y2C8Z9</accession>
<protein>
    <recommendedName>
        <fullName evidence="4">Constitutive coactivator of peroxisome proliferator-activated receptor gamma</fullName>
    </recommendedName>
</protein>
<dbReference type="Proteomes" id="UP000499080">
    <property type="component" value="Unassembled WGS sequence"/>
</dbReference>
<keyword evidence="3" id="KW-1185">Reference proteome</keyword>
<comment type="similarity">
    <text evidence="1">Belongs to the constitutive coactivator of PPAR-gamma family.</text>
</comment>
<sequence length="332" mass="38685">MDKYRKIASIFNYISQNFQNKAIARPHVSPALKLLAKFALKELGIDMYQTDRQVGAKNYIADFANKNVVVFAILSNDSDFIILDNKPVLSFFKLRLNELQIVMYDRNCFARRYLNISPTQLSLFACLMGNDYVPFENLKQFHQCLANRENPCKEVRVKNLCLLIKQKEWTGNFKHKRELASMSREVFGHENRSNLIKCGLESYVIDKGTIPLTLCVRMRPDFEHAVHERHFNCSNVCIFNLCKKEYGSSEVLEDGSRIPSALIYGEIRQRCYGILFNCFVEPDSVKSIFIEERCWYKKNQNVNNDLNEPERICPLRLSYTSKFFKCAMLLSL</sequence>
<organism evidence="2 3">
    <name type="scientific">Araneus ventricosus</name>
    <name type="common">Orbweaver spider</name>
    <name type="synonym">Epeira ventricosa</name>
    <dbReference type="NCBI Taxonomy" id="182803"/>
    <lineage>
        <taxon>Eukaryota</taxon>
        <taxon>Metazoa</taxon>
        <taxon>Ecdysozoa</taxon>
        <taxon>Arthropoda</taxon>
        <taxon>Chelicerata</taxon>
        <taxon>Arachnida</taxon>
        <taxon>Araneae</taxon>
        <taxon>Araneomorphae</taxon>
        <taxon>Entelegynae</taxon>
        <taxon>Araneoidea</taxon>
        <taxon>Araneidae</taxon>
        <taxon>Araneus</taxon>
    </lineage>
</organism>
<proteinExistence type="inferred from homology"/>
<evidence type="ECO:0008006" key="4">
    <source>
        <dbReference type="Google" id="ProtNLM"/>
    </source>
</evidence>
<dbReference type="PANTHER" id="PTHR15976">
    <property type="entry name" value="CONSTITUTIVE COACTIVATOR OF PEROXISOME PROLIFERATOR-ACTIVATED RECEPTOR GAMMA"/>
    <property type="match status" value="1"/>
</dbReference>
<evidence type="ECO:0000256" key="1">
    <source>
        <dbReference type="ARBA" id="ARBA00009495"/>
    </source>
</evidence>
<dbReference type="OrthoDB" id="6354174at2759"/>
<dbReference type="AlphaFoldDB" id="A0A4Y2C8Z9"/>
<dbReference type="EMBL" id="BGPR01000161">
    <property type="protein sequence ID" value="GBM00799.1"/>
    <property type="molecule type" value="Genomic_DNA"/>
</dbReference>
<evidence type="ECO:0000313" key="2">
    <source>
        <dbReference type="EMBL" id="GBM00799.1"/>
    </source>
</evidence>
<name>A0A4Y2C8Z9_ARAVE</name>
<reference evidence="2 3" key="1">
    <citation type="journal article" date="2019" name="Sci. Rep.">
        <title>Orb-weaving spider Araneus ventricosus genome elucidates the spidroin gene catalogue.</title>
        <authorList>
            <person name="Kono N."/>
            <person name="Nakamura H."/>
            <person name="Ohtoshi R."/>
            <person name="Moran D.A.P."/>
            <person name="Shinohara A."/>
            <person name="Yoshida Y."/>
            <person name="Fujiwara M."/>
            <person name="Mori M."/>
            <person name="Tomita M."/>
            <person name="Arakawa K."/>
        </authorList>
    </citation>
    <scope>NUCLEOTIDE SEQUENCE [LARGE SCALE GENOMIC DNA]</scope>
</reference>
<dbReference type="SUPFAM" id="SSF88723">
    <property type="entry name" value="PIN domain-like"/>
    <property type="match status" value="1"/>
</dbReference>
<dbReference type="GO" id="GO:0005634">
    <property type="term" value="C:nucleus"/>
    <property type="evidence" value="ECO:0007669"/>
    <property type="project" value="TreeGrafter"/>
</dbReference>
<comment type="caution">
    <text evidence="2">The sequence shown here is derived from an EMBL/GenBank/DDBJ whole genome shotgun (WGS) entry which is preliminary data.</text>
</comment>
<gene>
    <name evidence="2" type="ORF">AVEN_257330_1</name>
</gene>
<dbReference type="PANTHER" id="PTHR15976:SF17">
    <property type="entry name" value="CONSTITUTIVE COACTIVATOR OF PEROXISOME PROLIFERATOR-ACTIVATED RECEPTOR GAMMA"/>
    <property type="match status" value="1"/>
</dbReference>
<evidence type="ECO:0000313" key="3">
    <source>
        <dbReference type="Proteomes" id="UP000499080"/>
    </source>
</evidence>
<dbReference type="InterPro" id="IPR026784">
    <property type="entry name" value="Coact_PPARg"/>
</dbReference>
<dbReference type="InterPro" id="IPR029060">
    <property type="entry name" value="PIN-like_dom_sf"/>
</dbReference>